<dbReference type="RefSeq" id="WP_243646777.1">
    <property type="nucleotide sequence ID" value="NZ_SMAN01000006.1"/>
</dbReference>
<keyword evidence="1" id="KW-0812">Transmembrane</keyword>
<reference evidence="2 3" key="1">
    <citation type="submission" date="2019-03" db="EMBL/GenBank/DDBJ databases">
        <title>Genomic Encyclopedia of Type Strains, Phase IV (KMG-IV): sequencing the most valuable type-strain genomes for metagenomic binning, comparative biology and taxonomic classification.</title>
        <authorList>
            <person name="Goeker M."/>
        </authorList>
    </citation>
    <scope>NUCLEOTIDE SEQUENCE [LARGE SCALE GENOMIC DNA]</scope>
    <source>
        <strain evidence="2 3">DSM 25894</strain>
    </source>
</reference>
<evidence type="ECO:0000256" key="1">
    <source>
        <dbReference type="SAM" id="Phobius"/>
    </source>
</evidence>
<evidence type="ECO:0000313" key="3">
    <source>
        <dbReference type="Proteomes" id="UP000294650"/>
    </source>
</evidence>
<dbReference type="AlphaFoldDB" id="A0A4R3N3X7"/>
<name>A0A4R3N3X7_9BACI</name>
<dbReference type="GO" id="GO:0005886">
    <property type="term" value="C:plasma membrane"/>
    <property type="evidence" value="ECO:0007669"/>
    <property type="project" value="UniProtKB-SubCell"/>
</dbReference>
<keyword evidence="1" id="KW-0472">Membrane</keyword>
<dbReference type="PANTHER" id="PTHR43471:SF14">
    <property type="entry name" value="ABC-2 TYPE TRANSPORT SYSTEM PERMEASE PROTEIN"/>
    <property type="match status" value="1"/>
</dbReference>
<dbReference type="EMBL" id="SMAN01000006">
    <property type="protein sequence ID" value="TCT23665.1"/>
    <property type="molecule type" value="Genomic_DNA"/>
</dbReference>
<keyword evidence="1" id="KW-1133">Transmembrane helix</keyword>
<sequence>MDLHRLEQRVVEAVNHPLWTLVRKEMTDHMKSFRFNILMGIILLTTLGSLYTALSTIRDAASSIEDADQWFLYLQMLTITDEEGTLYPFITFVSFLGPLLGIGMGFDAINSERNKNTLIRMMSQPIPRDSIILAKFLAALIIISVFIFFLGFLVIGLGLMFMGIPPSFGEFIRVTAYLVMIMIYISFWLSLSILFSIRFKQAATSALAGIAVWLFFTVFYTIIVNLIVNASMPDQLFQTVENQQQNQELLTSLMRISPNYLFSEITMVLLTPSFRPLGPISMEQMVGYVPSPLDLIQSLTMIWPQVMGILAAALVCFAISYLIFMRQEIRS</sequence>
<comment type="caution">
    <text evidence="2">The sequence shown here is derived from an EMBL/GenBank/DDBJ whole genome shotgun (WGS) entry which is preliminary data.</text>
</comment>
<feature type="transmembrane region" description="Helical" evidence="1">
    <location>
        <begin position="302"/>
        <end position="324"/>
    </location>
</feature>
<evidence type="ECO:0000313" key="2">
    <source>
        <dbReference type="EMBL" id="TCT23665.1"/>
    </source>
</evidence>
<feature type="transmembrane region" description="Helical" evidence="1">
    <location>
        <begin position="33"/>
        <end position="54"/>
    </location>
</feature>
<protein>
    <submittedName>
        <fullName evidence="2">ABC-2 type transport system permease protein</fullName>
    </submittedName>
</protein>
<feature type="transmembrane region" description="Helical" evidence="1">
    <location>
        <begin position="130"/>
        <end position="162"/>
    </location>
</feature>
<keyword evidence="3" id="KW-1185">Reference proteome</keyword>
<dbReference type="Pfam" id="PF12679">
    <property type="entry name" value="ABC2_membrane_2"/>
    <property type="match status" value="1"/>
</dbReference>
<gene>
    <name evidence="2" type="ORF">EDD68_10675</name>
</gene>
<organism evidence="2 3">
    <name type="scientific">Melghiribacillus thermohalophilus</name>
    <dbReference type="NCBI Taxonomy" id="1324956"/>
    <lineage>
        <taxon>Bacteria</taxon>
        <taxon>Bacillati</taxon>
        <taxon>Bacillota</taxon>
        <taxon>Bacilli</taxon>
        <taxon>Bacillales</taxon>
        <taxon>Bacillaceae</taxon>
        <taxon>Melghiribacillus</taxon>
    </lineage>
</organism>
<proteinExistence type="predicted"/>
<dbReference type="PANTHER" id="PTHR43471">
    <property type="entry name" value="ABC TRANSPORTER PERMEASE"/>
    <property type="match status" value="1"/>
</dbReference>
<accession>A0A4R3N3X7</accession>
<dbReference type="GO" id="GO:0140359">
    <property type="term" value="F:ABC-type transporter activity"/>
    <property type="evidence" value="ECO:0007669"/>
    <property type="project" value="InterPro"/>
</dbReference>
<feature type="transmembrane region" description="Helical" evidence="1">
    <location>
        <begin position="174"/>
        <end position="195"/>
    </location>
</feature>
<dbReference type="Proteomes" id="UP000294650">
    <property type="component" value="Unassembled WGS sequence"/>
</dbReference>
<feature type="transmembrane region" description="Helical" evidence="1">
    <location>
        <begin position="86"/>
        <end position="109"/>
    </location>
</feature>
<feature type="transmembrane region" description="Helical" evidence="1">
    <location>
        <begin position="207"/>
        <end position="228"/>
    </location>
</feature>